<gene>
    <name evidence="7" type="ORF">M501DRAFT_1002762</name>
</gene>
<dbReference type="Gene3D" id="1.20.5.490">
    <property type="entry name" value="Single helix bin"/>
    <property type="match status" value="1"/>
</dbReference>
<organism evidence="7 8">
    <name type="scientific">Patellaria atrata CBS 101060</name>
    <dbReference type="NCBI Taxonomy" id="1346257"/>
    <lineage>
        <taxon>Eukaryota</taxon>
        <taxon>Fungi</taxon>
        <taxon>Dikarya</taxon>
        <taxon>Ascomycota</taxon>
        <taxon>Pezizomycotina</taxon>
        <taxon>Dothideomycetes</taxon>
        <taxon>Dothideomycetes incertae sedis</taxon>
        <taxon>Patellariales</taxon>
        <taxon>Patellariaceae</taxon>
        <taxon>Patellaria</taxon>
    </lineage>
</organism>
<evidence type="ECO:0000313" key="8">
    <source>
        <dbReference type="Proteomes" id="UP000799429"/>
    </source>
</evidence>
<evidence type="ECO:0000256" key="5">
    <source>
        <dbReference type="SAM" id="MobiDB-lite"/>
    </source>
</evidence>
<dbReference type="OrthoDB" id="6162375at2759"/>
<keyword evidence="8" id="KW-1185">Reference proteome</keyword>
<keyword evidence="4" id="KW-0175">Coiled coil</keyword>
<feature type="compositionally biased region" description="Low complexity" evidence="5">
    <location>
        <begin position="56"/>
        <end position="67"/>
    </location>
</feature>
<keyword evidence="2" id="KW-0813">Transport</keyword>
<evidence type="ECO:0000313" key="7">
    <source>
        <dbReference type="EMBL" id="KAF2840411.1"/>
    </source>
</evidence>
<dbReference type="GO" id="GO:0006607">
    <property type="term" value="P:NLS-bearing protein import into nucleus"/>
    <property type="evidence" value="ECO:0007669"/>
    <property type="project" value="TreeGrafter"/>
</dbReference>
<evidence type="ECO:0000256" key="1">
    <source>
        <dbReference type="ARBA" id="ARBA00004123"/>
    </source>
</evidence>
<feature type="region of interest" description="Disordered" evidence="5">
    <location>
        <begin position="40"/>
        <end position="67"/>
    </location>
</feature>
<evidence type="ECO:0000256" key="2">
    <source>
        <dbReference type="ARBA" id="ARBA00022448"/>
    </source>
</evidence>
<sequence length="345" mass="39091">MFSNTAQGGSSLFGGNTANKPLGLFATQPATQPNQFLANSQQNNAAPGNTGLFGVSQQQPQQQGLSNSLLSSQQGLLQNSLQRSGVWNAPPGPAREKSITEQMQIIFEKWSPESPNSYFHYYFYNSVEPSMVHHYGPGQNEDEKKWEDALARKPYALAIPIIAKGFRDVAKRLEMQVRAVGSLQARMHEINASLTRITQQHDLEISVRAVEARRKHIILSQRCLSLASKVQVLRNRGYAMDSMEEELKRKLVDLEKAAFDPNLNGRQEEMWARMSAIRTRADYLQQESEKLGKNLENSEETIDEDTMKKVKQLLNDFDSQLAHLRKEVEKIGTDFKEWEKSVRPQ</sequence>
<dbReference type="InterPro" id="IPR025712">
    <property type="entry name" value="Nup54_alpha-helical_dom"/>
</dbReference>
<name>A0A9P4SCX7_9PEZI</name>
<dbReference type="GO" id="GO:0017056">
    <property type="term" value="F:structural constituent of nuclear pore"/>
    <property type="evidence" value="ECO:0007669"/>
    <property type="project" value="TreeGrafter"/>
</dbReference>
<comment type="subcellular location">
    <subcellularLocation>
        <location evidence="1">Nucleus</location>
    </subcellularLocation>
</comment>
<dbReference type="Proteomes" id="UP000799429">
    <property type="component" value="Unassembled WGS sequence"/>
</dbReference>
<protein>
    <recommendedName>
        <fullName evidence="6">Nucleoporin Nup54 alpha-helical domain-containing protein</fullName>
    </recommendedName>
</protein>
<dbReference type="Pfam" id="PF13874">
    <property type="entry name" value="Nup54"/>
    <property type="match status" value="1"/>
</dbReference>
<dbReference type="Pfam" id="PF18570">
    <property type="entry name" value="Nup54_57_C"/>
    <property type="match status" value="1"/>
</dbReference>
<dbReference type="EMBL" id="MU006093">
    <property type="protein sequence ID" value="KAF2840411.1"/>
    <property type="molecule type" value="Genomic_DNA"/>
</dbReference>
<proteinExistence type="predicted"/>
<dbReference type="InterPro" id="IPR024864">
    <property type="entry name" value="Nup54/Nup57/Nup44"/>
</dbReference>
<evidence type="ECO:0000259" key="6">
    <source>
        <dbReference type="Pfam" id="PF13874"/>
    </source>
</evidence>
<reference evidence="7" key="1">
    <citation type="journal article" date="2020" name="Stud. Mycol.">
        <title>101 Dothideomycetes genomes: a test case for predicting lifestyles and emergence of pathogens.</title>
        <authorList>
            <person name="Haridas S."/>
            <person name="Albert R."/>
            <person name="Binder M."/>
            <person name="Bloem J."/>
            <person name="Labutti K."/>
            <person name="Salamov A."/>
            <person name="Andreopoulos B."/>
            <person name="Baker S."/>
            <person name="Barry K."/>
            <person name="Bills G."/>
            <person name="Bluhm B."/>
            <person name="Cannon C."/>
            <person name="Castanera R."/>
            <person name="Culley D."/>
            <person name="Daum C."/>
            <person name="Ezra D."/>
            <person name="Gonzalez J."/>
            <person name="Henrissat B."/>
            <person name="Kuo A."/>
            <person name="Liang C."/>
            <person name="Lipzen A."/>
            <person name="Lutzoni F."/>
            <person name="Magnuson J."/>
            <person name="Mondo S."/>
            <person name="Nolan M."/>
            <person name="Ohm R."/>
            <person name="Pangilinan J."/>
            <person name="Park H.-J."/>
            <person name="Ramirez L."/>
            <person name="Alfaro M."/>
            <person name="Sun H."/>
            <person name="Tritt A."/>
            <person name="Yoshinaga Y."/>
            <person name="Zwiers L.-H."/>
            <person name="Turgeon B."/>
            <person name="Goodwin S."/>
            <person name="Spatafora J."/>
            <person name="Crous P."/>
            <person name="Grigoriev I."/>
        </authorList>
    </citation>
    <scope>NUCLEOTIDE SEQUENCE</scope>
    <source>
        <strain evidence="7">CBS 101060</strain>
    </source>
</reference>
<evidence type="ECO:0000256" key="4">
    <source>
        <dbReference type="SAM" id="Coils"/>
    </source>
</evidence>
<dbReference type="PANTHER" id="PTHR13000">
    <property type="entry name" value="NUCLEOPORIN P54"/>
    <property type="match status" value="1"/>
</dbReference>
<dbReference type="AlphaFoldDB" id="A0A9P4SCX7"/>
<accession>A0A9P4SCX7</accession>
<comment type="caution">
    <text evidence="7">The sequence shown here is derived from an EMBL/GenBank/DDBJ whole genome shotgun (WGS) entry which is preliminary data.</text>
</comment>
<dbReference type="GO" id="GO:0044613">
    <property type="term" value="C:nuclear pore central transport channel"/>
    <property type="evidence" value="ECO:0007669"/>
    <property type="project" value="TreeGrafter"/>
</dbReference>
<dbReference type="PANTHER" id="PTHR13000:SF0">
    <property type="entry name" value="NUCLEOPORIN P54"/>
    <property type="match status" value="1"/>
</dbReference>
<dbReference type="Gene3D" id="1.20.5.3600">
    <property type="match status" value="1"/>
</dbReference>
<keyword evidence="3" id="KW-0539">Nucleus</keyword>
<feature type="coiled-coil region" evidence="4">
    <location>
        <begin position="281"/>
        <end position="327"/>
    </location>
</feature>
<feature type="domain" description="Nucleoporin Nup54 alpha-helical" evidence="6">
    <location>
        <begin position="138"/>
        <end position="274"/>
    </location>
</feature>
<dbReference type="GO" id="GO:0036228">
    <property type="term" value="P:protein localization to nuclear inner membrane"/>
    <property type="evidence" value="ECO:0007669"/>
    <property type="project" value="TreeGrafter"/>
</dbReference>
<evidence type="ECO:0000256" key="3">
    <source>
        <dbReference type="ARBA" id="ARBA00023242"/>
    </source>
</evidence>
<dbReference type="GO" id="GO:0006999">
    <property type="term" value="P:nuclear pore organization"/>
    <property type="evidence" value="ECO:0007669"/>
    <property type="project" value="TreeGrafter"/>
</dbReference>